<evidence type="ECO:0000256" key="1">
    <source>
        <dbReference type="SAM" id="MobiDB-lite"/>
    </source>
</evidence>
<feature type="compositionally biased region" description="Basic and acidic residues" evidence="1">
    <location>
        <begin position="44"/>
        <end position="53"/>
    </location>
</feature>
<feature type="compositionally biased region" description="Basic and acidic residues" evidence="1">
    <location>
        <begin position="23"/>
        <end position="36"/>
    </location>
</feature>
<comment type="caution">
    <text evidence="2">The sequence shown here is derived from an EMBL/GenBank/DDBJ whole genome shotgun (WGS) entry which is preliminary data.</text>
</comment>
<protein>
    <submittedName>
        <fullName evidence="2">Uncharacterized protein</fullName>
    </submittedName>
</protein>
<name>A0A2P5I5G8_DIAHE</name>
<proteinExistence type="predicted"/>
<dbReference type="InParanoid" id="A0A2P5I5G8"/>
<evidence type="ECO:0000313" key="3">
    <source>
        <dbReference type="Proteomes" id="UP000094444"/>
    </source>
</evidence>
<dbReference type="Proteomes" id="UP000094444">
    <property type="component" value="Unassembled WGS sequence"/>
</dbReference>
<gene>
    <name evidence="2" type="ORF">DHEL01_v203909</name>
</gene>
<feature type="region of interest" description="Disordered" evidence="1">
    <location>
        <begin position="23"/>
        <end position="86"/>
    </location>
</feature>
<keyword evidence="3" id="KW-1185">Reference proteome</keyword>
<dbReference type="EMBL" id="MAVT02000248">
    <property type="protein sequence ID" value="POS77704.1"/>
    <property type="molecule type" value="Genomic_DNA"/>
</dbReference>
<accession>A0A2P5I5G8</accession>
<evidence type="ECO:0000313" key="2">
    <source>
        <dbReference type="EMBL" id="POS77704.1"/>
    </source>
</evidence>
<sequence>MGGRAVTEQSVLDWTELKAAMSEREIDAAVPDRETPSTEISIRTSDRGIDPSKGESSGPPRGLPDAAFYPEDSDGLDFQGSDVELA</sequence>
<reference evidence="2" key="1">
    <citation type="submission" date="2017-09" db="EMBL/GenBank/DDBJ databases">
        <title>Polyketide synthases of a Diaporthe helianthi virulent isolate.</title>
        <authorList>
            <person name="Baroncelli R."/>
        </authorList>
    </citation>
    <scope>NUCLEOTIDE SEQUENCE [LARGE SCALE GENOMIC DNA]</scope>
    <source>
        <strain evidence="2">7/96</strain>
    </source>
</reference>
<organism evidence="2 3">
    <name type="scientific">Diaporthe helianthi</name>
    <dbReference type="NCBI Taxonomy" id="158607"/>
    <lineage>
        <taxon>Eukaryota</taxon>
        <taxon>Fungi</taxon>
        <taxon>Dikarya</taxon>
        <taxon>Ascomycota</taxon>
        <taxon>Pezizomycotina</taxon>
        <taxon>Sordariomycetes</taxon>
        <taxon>Sordariomycetidae</taxon>
        <taxon>Diaporthales</taxon>
        <taxon>Diaporthaceae</taxon>
        <taxon>Diaporthe</taxon>
    </lineage>
</organism>
<dbReference type="AlphaFoldDB" id="A0A2P5I5G8"/>